<protein>
    <submittedName>
        <fullName evidence="2">Uncharacterized protein</fullName>
    </submittedName>
</protein>
<proteinExistence type="predicted"/>
<dbReference type="Proteomes" id="UP000308197">
    <property type="component" value="Unassembled WGS sequence"/>
</dbReference>
<dbReference type="EMBL" id="ML211009">
    <property type="protein sequence ID" value="TFK91911.1"/>
    <property type="molecule type" value="Genomic_DNA"/>
</dbReference>
<keyword evidence="3" id="KW-1185">Reference proteome</keyword>
<reference evidence="2 3" key="1">
    <citation type="journal article" date="2019" name="Nat. Ecol. Evol.">
        <title>Megaphylogeny resolves global patterns of mushroom evolution.</title>
        <authorList>
            <person name="Varga T."/>
            <person name="Krizsan K."/>
            <person name="Foldi C."/>
            <person name="Dima B."/>
            <person name="Sanchez-Garcia M."/>
            <person name="Sanchez-Ramirez S."/>
            <person name="Szollosi G.J."/>
            <person name="Szarkandi J.G."/>
            <person name="Papp V."/>
            <person name="Albert L."/>
            <person name="Andreopoulos W."/>
            <person name="Angelini C."/>
            <person name="Antonin V."/>
            <person name="Barry K.W."/>
            <person name="Bougher N.L."/>
            <person name="Buchanan P."/>
            <person name="Buyck B."/>
            <person name="Bense V."/>
            <person name="Catcheside P."/>
            <person name="Chovatia M."/>
            <person name="Cooper J."/>
            <person name="Damon W."/>
            <person name="Desjardin D."/>
            <person name="Finy P."/>
            <person name="Geml J."/>
            <person name="Haridas S."/>
            <person name="Hughes K."/>
            <person name="Justo A."/>
            <person name="Karasinski D."/>
            <person name="Kautmanova I."/>
            <person name="Kiss B."/>
            <person name="Kocsube S."/>
            <person name="Kotiranta H."/>
            <person name="LaButti K.M."/>
            <person name="Lechner B.E."/>
            <person name="Liimatainen K."/>
            <person name="Lipzen A."/>
            <person name="Lukacs Z."/>
            <person name="Mihaltcheva S."/>
            <person name="Morgado L.N."/>
            <person name="Niskanen T."/>
            <person name="Noordeloos M.E."/>
            <person name="Ohm R.A."/>
            <person name="Ortiz-Santana B."/>
            <person name="Ovrebo C."/>
            <person name="Racz N."/>
            <person name="Riley R."/>
            <person name="Savchenko A."/>
            <person name="Shiryaev A."/>
            <person name="Soop K."/>
            <person name="Spirin V."/>
            <person name="Szebenyi C."/>
            <person name="Tomsovsky M."/>
            <person name="Tulloss R.E."/>
            <person name="Uehling J."/>
            <person name="Grigoriev I.V."/>
            <person name="Vagvolgyi C."/>
            <person name="Papp T."/>
            <person name="Martin F.M."/>
            <person name="Miettinen O."/>
            <person name="Hibbett D.S."/>
            <person name="Nagy L.G."/>
        </authorList>
    </citation>
    <scope>NUCLEOTIDE SEQUENCE [LARGE SCALE GENOMIC DNA]</scope>
    <source>
        <strain evidence="2 3">HHB13444</strain>
    </source>
</reference>
<feature type="region of interest" description="Disordered" evidence="1">
    <location>
        <begin position="176"/>
        <end position="216"/>
    </location>
</feature>
<evidence type="ECO:0000313" key="3">
    <source>
        <dbReference type="Proteomes" id="UP000308197"/>
    </source>
</evidence>
<organism evidence="2 3">
    <name type="scientific">Polyporus arcularius HHB13444</name>
    <dbReference type="NCBI Taxonomy" id="1314778"/>
    <lineage>
        <taxon>Eukaryota</taxon>
        <taxon>Fungi</taxon>
        <taxon>Dikarya</taxon>
        <taxon>Basidiomycota</taxon>
        <taxon>Agaricomycotina</taxon>
        <taxon>Agaricomycetes</taxon>
        <taxon>Polyporales</taxon>
        <taxon>Polyporaceae</taxon>
        <taxon>Polyporus</taxon>
    </lineage>
</organism>
<sequence>MSIYIASLSSGTRSQGVASRRYVCMFDRCGDFFRHPVARRTVRPCPSVFLPRPSGVDAADTPSRILTPWRSVTGASQGVSTTLLPSSSRQLLPRTAHWMTPLDIQSTNEAASAPPLASCYQATPAACDHPASIVRAPNAGTVPTDLLATHPSLDDGQQVRYSTLVLARLLSPSVRTQRKSRFSPCNPCLPRDPRSKPHSTLKPLGEGPSGTPIDHR</sequence>
<dbReference type="AlphaFoldDB" id="A0A5C3PR45"/>
<evidence type="ECO:0000256" key="1">
    <source>
        <dbReference type="SAM" id="MobiDB-lite"/>
    </source>
</evidence>
<dbReference type="InParanoid" id="A0A5C3PR45"/>
<evidence type="ECO:0000313" key="2">
    <source>
        <dbReference type="EMBL" id="TFK91911.1"/>
    </source>
</evidence>
<accession>A0A5C3PR45</accession>
<gene>
    <name evidence="2" type="ORF">K466DRAFT_278684</name>
</gene>
<name>A0A5C3PR45_9APHY</name>